<accession>A0A7W2PT16</accession>
<gene>
    <name evidence="2" type="ORF">H4C44_11030</name>
</gene>
<dbReference type="EMBL" id="JACGCU010000015">
    <property type="protein sequence ID" value="MBA6059707.1"/>
    <property type="molecule type" value="Genomic_DNA"/>
</dbReference>
<keyword evidence="2" id="KW-0223">Dioxygenase</keyword>
<dbReference type="InterPro" id="IPR042098">
    <property type="entry name" value="TauD-like_sf"/>
</dbReference>
<comment type="caution">
    <text evidence="2">The sequence shown here is derived from an EMBL/GenBank/DDBJ whole genome shotgun (WGS) entry which is preliminary data.</text>
</comment>
<organism evidence="2 3">
    <name type="scientific">Pseudomonas juntendi</name>
    <dbReference type="NCBI Taxonomy" id="2666183"/>
    <lineage>
        <taxon>Bacteria</taxon>
        <taxon>Pseudomonadati</taxon>
        <taxon>Pseudomonadota</taxon>
        <taxon>Gammaproteobacteria</taxon>
        <taxon>Pseudomonadales</taxon>
        <taxon>Pseudomonadaceae</taxon>
        <taxon>Pseudomonas</taxon>
    </lineage>
</organism>
<sequence>MIGNVPQRSTEVIQFELNDQQANFLDCAARQVGAMGGPDVAGSAKTSIFHAQALMRLMGRPQRDLLELFSNGKAAAIEFTGMREPEQDPAPKFLPPIDIICNEPTTLYLSSRSQILLSLVNYRSFAFDIDNESKQIRIVGNFKGGGAVGLPSETGSVTAELSSHSGLELGPHTEPPYNCSINAENGHSPAPSALILTARWNPSQEPTKLIPVRNVIAKLNGLEALALSSKSFCFSRSECFVKDDSEDMLEHSIIQFDPRGDFTLRYNSYRYSVHEKASQLARQAYWSLKDLLNQADCYEFVLQPTSALLINNSQALHARDTIKDNRRLLIRLFGYSPDAQPLILQQDPLIVRG</sequence>
<dbReference type="RefSeq" id="WP_182366130.1">
    <property type="nucleotide sequence ID" value="NZ_JACGCU010000015.1"/>
</dbReference>
<dbReference type="Proteomes" id="UP000556620">
    <property type="component" value="Unassembled WGS sequence"/>
</dbReference>
<dbReference type="Gene3D" id="3.60.130.10">
    <property type="entry name" value="Clavaminate synthase-like"/>
    <property type="match status" value="1"/>
</dbReference>
<evidence type="ECO:0000256" key="1">
    <source>
        <dbReference type="ARBA" id="ARBA00023002"/>
    </source>
</evidence>
<reference evidence="2 3" key="1">
    <citation type="submission" date="2020-07" db="EMBL/GenBank/DDBJ databases">
        <title>Diversity of carbapenemase encoding genes among Pseudomonas putida group clinical isolates in a tertiary Brazilian hospital.</title>
        <authorList>
            <person name="Alberto-Lei F."/>
            <person name="Nodari C.S."/>
            <person name="Streling A.P."/>
            <person name="Paulino J.T."/>
            <person name="Bessa-Neto F.O."/>
            <person name="Cayo R."/>
            <person name="Gales A.C."/>
        </authorList>
    </citation>
    <scope>NUCLEOTIDE SEQUENCE [LARGE SCALE GENOMIC DNA]</scope>
    <source>
        <strain evidence="2 3">14535</strain>
    </source>
</reference>
<protein>
    <submittedName>
        <fullName evidence="2">TauD/TfdA family dioxygenase</fullName>
    </submittedName>
</protein>
<dbReference type="AlphaFoldDB" id="A0A7W2PT16"/>
<evidence type="ECO:0000313" key="3">
    <source>
        <dbReference type="Proteomes" id="UP000556620"/>
    </source>
</evidence>
<dbReference type="GO" id="GO:0016706">
    <property type="term" value="F:2-oxoglutarate-dependent dioxygenase activity"/>
    <property type="evidence" value="ECO:0007669"/>
    <property type="project" value="UniProtKB-ARBA"/>
</dbReference>
<proteinExistence type="predicted"/>
<name>A0A7W2PT16_9PSED</name>
<evidence type="ECO:0000313" key="2">
    <source>
        <dbReference type="EMBL" id="MBA6059707.1"/>
    </source>
</evidence>
<dbReference type="SUPFAM" id="SSF51197">
    <property type="entry name" value="Clavaminate synthase-like"/>
    <property type="match status" value="1"/>
</dbReference>
<keyword evidence="1" id="KW-0560">Oxidoreductase</keyword>